<feature type="compositionally biased region" description="Low complexity" evidence="1">
    <location>
        <begin position="338"/>
        <end position="377"/>
    </location>
</feature>
<protein>
    <submittedName>
        <fullName evidence="3">Uncharacterized protein</fullName>
    </submittedName>
</protein>
<reference evidence="3 4" key="1">
    <citation type="submission" date="2016-10" db="EMBL/GenBank/DDBJ databases">
        <authorList>
            <person name="de Groot N.N."/>
        </authorList>
    </citation>
    <scope>NUCLEOTIDE SEQUENCE [LARGE SCALE GENOMIC DNA]</scope>
    <source>
        <strain evidence="3 4">DSM 43941</strain>
    </source>
</reference>
<feature type="transmembrane region" description="Helical" evidence="2">
    <location>
        <begin position="144"/>
        <end position="165"/>
    </location>
</feature>
<keyword evidence="2" id="KW-0812">Transmembrane</keyword>
<organism evidence="3 4">
    <name type="scientific">Actinoplanes derwentensis</name>
    <dbReference type="NCBI Taxonomy" id="113562"/>
    <lineage>
        <taxon>Bacteria</taxon>
        <taxon>Bacillati</taxon>
        <taxon>Actinomycetota</taxon>
        <taxon>Actinomycetes</taxon>
        <taxon>Micromonosporales</taxon>
        <taxon>Micromonosporaceae</taxon>
        <taxon>Actinoplanes</taxon>
    </lineage>
</organism>
<keyword evidence="2" id="KW-0472">Membrane</keyword>
<feature type="transmembrane region" description="Helical" evidence="2">
    <location>
        <begin position="277"/>
        <end position="295"/>
    </location>
</feature>
<accession>A0A1H2CHB2</accession>
<evidence type="ECO:0000313" key="4">
    <source>
        <dbReference type="Proteomes" id="UP000198688"/>
    </source>
</evidence>
<dbReference type="Proteomes" id="UP000198688">
    <property type="component" value="Chromosome I"/>
</dbReference>
<keyword evidence="4" id="KW-1185">Reference proteome</keyword>
<sequence>MTDRQTAPETVEESRLTVVLLAVAALGWAAAMLWSARATITGRADAAMEVTSTAYALPGAVSADLAAGAAVALLALTLIGTRRPLGATARFAVATGSGLLVGLLSAVVMITINTAGTMYAVVGGTVAAAATIGGALAGIRLPPVIAGATAASVGVFLIGFVLNLFQEPVLELFGAGDTESSVNASQWFSYSQAALSGLAAGLISFALLRRAHRRTGGADLRWPLYALAGAGPGILLVIAELLSRTAGAQVLELAGKVSELEQAVQQMLSTARLNNGLIVLFAGTLTAIFAIGRTLSPATDSSEDHSPEDGSPRTGSPAAAPADAALADAALTDAALADAARAATTPAKTSLSASSPSSASSAASSSASDSPAPSSSSDGETAPDDGKAKAQSSSSSSETAYHSNS</sequence>
<evidence type="ECO:0000256" key="1">
    <source>
        <dbReference type="SAM" id="MobiDB-lite"/>
    </source>
</evidence>
<dbReference type="AlphaFoldDB" id="A0A1H2CHB2"/>
<dbReference type="EMBL" id="LT629758">
    <property type="protein sequence ID" value="SDT69831.1"/>
    <property type="molecule type" value="Genomic_DNA"/>
</dbReference>
<feature type="region of interest" description="Disordered" evidence="1">
    <location>
        <begin position="297"/>
        <end position="321"/>
    </location>
</feature>
<gene>
    <name evidence="3" type="ORF">SAMN04489716_5836</name>
</gene>
<feature type="transmembrane region" description="Helical" evidence="2">
    <location>
        <begin position="16"/>
        <end position="35"/>
    </location>
</feature>
<evidence type="ECO:0000313" key="3">
    <source>
        <dbReference type="EMBL" id="SDT69831.1"/>
    </source>
</evidence>
<feature type="transmembrane region" description="Helical" evidence="2">
    <location>
        <begin position="118"/>
        <end position="137"/>
    </location>
</feature>
<name>A0A1H2CHB2_9ACTN</name>
<dbReference type="RefSeq" id="WP_231953563.1">
    <property type="nucleotide sequence ID" value="NZ_BOMJ01000063.1"/>
</dbReference>
<feature type="transmembrane region" description="Helical" evidence="2">
    <location>
        <begin position="91"/>
        <end position="112"/>
    </location>
</feature>
<evidence type="ECO:0000256" key="2">
    <source>
        <dbReference type="SAM" id="Phobius"/>
    </source>
</evidence>
<keyword evidence="2" id="KW-1133">Transmembrane helix</keyword>
<dbReference type="STRING" id="113562.SAMN04489716_5836"/>
<proteinExistence type="predicted"/>
<feature type="compositionally biased region" description="Basic and acidic residues" evidence="1">
    <location>
        <begin position="302"/>
        <end position="311"/>
    </location>
</feature>
<feature type="transmembrane region" description="Helical" evidence="2">
    <location>
        <begin position="55"/>
        <end position="79"/>
    </location>
</feature>
<feature type="region of interest" description="Disordered" evidence="1">
    <location>
        <begin position="338"/>
        <end position="405"/>
    </location>
</feature>
<feature type="transmembrane region" description="Helical" evidence="2">
    <location>
        <begin position="187"/>
        <end position="208"/>
    </location>
</feature>